<reference evidence="1" key="1">
    <citation type="submission" date="2023-05" db="EMBL/GenBank/DDBJ databases">
        <authorList>
            <person name="Stuckert A."/>
        </authorList>
    </citation>
    <scope>NUCLEOTIDE SEQUENCE</scope>
</reference>
<keyword evidence="2" id="KW-1185">Reference proteome</keyword>
<proteinExistence type="predicted"/>
<dbReference type="Proteomes" id="UP001162483">
    <property type="component" value="Unassembled WGS sequence"/>
</dbReference>
<dbReference type="EMBL" id="CATNWA010015179">
    <property type="protein sequence ID" value="CAI9580316.1"/>
    <property type="molecule type" value="Genomic_DNA"/>
</dbReference>
<organism evidence="1 2">
    <name type="scientific">Staurois parvus</name>
    <dbReference type="NCBI Taxonomy" id="386267"/>
    <lineage>
        <taxon>Eukaryota</taxon>
        <taxon>Metazoa</taxon>
        <taxon>Chordata</taxon>
        <taxon>Craniata</taxon>
        <taxon>Vertebrata</taxon>
        <taxon>Euteleostomi</taxon>
        <taxon>Amphibia</taxon>
        <taxon>Batrachia</taxon>
        <taxon>Anura</taxon>
        <taxon>Neobatrachia</taxon>
        <taxon>Ranoidea</taxon>
        <taxon>Ranidae</taxon>
        <taxon>Staurois</taxon>
    </lineage>
</organism>
<gene>
    <name evidence="1" type="ORF">SPARVUS_LOCUS9267464</name>
</gene>
<accession>A0ABN9E5Z1</accession>
<evidence type="ECO:0000313" key="2">
    <source>
        <dbReference type="Proteomes" id="UP001162483"/>
    </source>
</evidence>
<protein>
    <submittedName>
        <fullName evidence="1">Uncharacterized protein</fullName>
    </submittedName>
</protein>
<evidence type="ECO:0000313" key="1">
    <source>
        <dbReference type="EMBL" id="CAI9580316.1"/>
    </source>
</evidence>
<sequence>MGPRAIGRSWGPCVSLPKLKKAYEKRHQGHLMGAPY</sequence>
<comment type="caution">
    <text evidence="1">The sequence shown here is derived from an EMBL/GenBank/DDBJ whole genome shotgun (WGS) entry which is preliminary data.</text>
</comment>
<name>A0ABN9E5Z1_9NEOB</name>